<proteinExistence type="predicted"/>
<keyword evidence="1" id="KW-0732">Signal</keyword>
<reference evidence="2" key="1">
    <citation type="journal article" date="2020" name="Stud. Mycol.">
        <title>101 Dothideomycetes genomes: a test case for predicting lifestyles and emergence of pathogens.</title>
        <authorList>
            <person name="Haridas S."/>
            <person name="Albert R."/>
            <person name="Binder M."/>
            <person name="Bloem J."/>
            <person name="Labutti K."/>
            <person name="Salamov A."/>
            <person name="Andreopoulos B."/>
            <person name="Baker S."/>
            <person name="Barry K."/>
            <person name="Bills G."/>
            <person name="Bluhm B."/>
            <person name="Cannon C."/>
            <person name="Castanera R."/>
            <person name="Culley D."/>
            <person name="Daum C."/>
            <person name="Ezra D."/>
            <person name="Gonzalez J."/>
            <person name="Henrissat B."/>
            <person name="Kuo A."/>
            <person name="Liang C."/>
            <person name="Lipzen A."/>
            <person name="Lutzoni F."/>
            <person name="Magnuson J."/>
            <person name="Mondo S."/>
            <person name="Nolan M."/>
            <person name="Ohm R."/>
            <person name="Pangilinan J."/>
            <person name="Park H.-J."/>
            <person name="Ramirez L."/>
            <person name="Alfaro M."/>
            <person name="Sun H."/>
            <person name="Tritt A."/>
            <person name="Yoshinaga Y."/>
            <person name="Zwiers L.-H."/>
            <person name="Turgeon B."/>
            <person name="Goodwin S."/>
            <person name="Spatafora J."/>
            <person name="Crous P."/>
            <person name="Grigoriev I."/>
        </authorList>
    </citation>
    <scope>NUCLEOTIDE SEQUENCE</scope>
    <source>
        <strain evidence="2">CBS 119925</strain>
    </source>
</reference>
<dbReference type="EMBL" id="MU006590">
    <property type="protein sequence ID" value="KAF2744293.1"/>
    <property type="molecule type" value="Genomic_DNA"/>
</dbReference>
<keyword evidence="3" id="KW-1185">Reference proteome</keyword>
<sequence length="654" mass="67006">MFTANSFFKSAASLAVLLSSAVTATETTTTQQCTPTCDCFTATTTISTQEPTCSFVVSTCIVPLCLSLTTTTIPGPNSRCPYTPTLTFTPPCQTECPRGCATSTSTITADSPCLVSTRTSTVTQSRPCSTTKTVGPTPTIGGLGDACNRYLPPGEVDPPCGPGLTCVTTDPDLGGTCQLAPYTTTITTQSGTGSETTTTMTVGPTLPLAGLGDACDRFFILGAPYPGCESGLTCLHTDPSVLGGTCQLASSPTSSTTQSTETTWDTVGPTPSLAGLGDACNRFFLLGAPYPSCESGLTCVNTDPNVLGGICQLASHSTTTTTQSQSSSTTTTISTTVTVDPTSTFGGLGAPCLRFLPPGLEEPPCGPGLTCVINEHFPRLGGTCQHAGPSTTTSKTTWTSTIVSPTPTFGGVGDPCQRFLAPPNFDPSCGPGLTCSIIDPWLPDLGGICQVALPSTTSTTTYVIVTPGYPTTIINPGYPLTTTTPWHSTTITISPGYPTVPVPAETGGVGDFCGRFLEPPGDPPCGEGLQCVFFDEQVPDIGGTCAPIPSKTVGYVGDDCGRYTFPPDPPCASGLQCDFFDLNISDLGGTCAPVPTGTFACVGDPCGRFIFPGDPPCAPGLECDLINPEIIDLGGTCTPVSTYCPTPYAARTGV</sequence>
<evidence type="ECO:0000313" key="3">
    <source>
        <dbReference type="Proteomes" id="UP000799440"/>
    </source>
</evidence>
<protein>
    <recommendedName>
        <fullName evidence="4">IGFBP N-terminal domain-containing protein</fullName>
    </recommendedName>
</protein>
<dbReference type="AlphaFoldDB" id="A0A6A6V2P6"/>
<accession>A0A6A6V2P6</accession>
<evidence type="ECO:0000313" key="2">
    <source>
        <dbReference type="EMBL" id="KAF2744293.1"/>
    </source>
</evidence>
<evidence type="ECO:0008006" key="4">
    <source>
        <dbReference type="Google" id="ProtNLM"/>
    </source>
</evidence>
<feature type="signal peptide" evidence="1">
    <location>
        <begin position="1"/>
        <end position="27"/>
    </location>
</feature>
<feature type="chain" id="PRO_5025637717" description="IGFBP N-terminal domain-containing protein" evidence="1">
    <location>
        <begin position="28"/>
        <end position="654"/>
    </location>
</feature>
<organism evidence="2 3">
    <name type="scientific">Sporormia fimetaria CBS 119925</name>
    <dbReference type="NCBI Taxonomy" id="1340428"/>
    <lineage>
        <taxon>Eukaryota</taxon>
        <taxon>Fungi</taxon>
        <taxon>Dikarya</taxon>
        <taxon>Ascomycota</taxon>
        <taxon>Pezizomycotina</taxon>
        <taxon>Dothideomycetes</taxon>
        <taxon>Pleosporomycetidae</taxon>
        <taxon>Pleosporales</taxon>
        <taxon>Sporormiaceae</taxon>
        <taxon>Sporormia</taxon>
    </lineage>
</organism>
<dbReference type="OrthoDB" id="3795582at2759"/>
<gene>
    <name evidence="2" type="ORF">M011DRAFT_195668</name>
</gene>
<name>A0A6A6V2P6_9PLEO</name>
<evidence type="ECO:0000256" key="1">
    <source>
        <dbReference type="SAM" id="SignalP"/>
    </source>
</evidence>
<dbReference type="Proteomes" id="UP000799440">
    <property type="component" value="Unassembled WGS sequence"/>
</dbReference>